<sequence>MRNVAYSLGHSNAWSLVSCTVWEGLVGLPMLGKILRVDLGIKKPHLLPFGCLCFLLVVEDVSSQLPF</sequence>
<accession>A6KSF9</accession>
<reference evidence="1 2" key="1">
    <citation type="submission" date="2005-09" db="EMBL/GenBank/DDBJ databases">
        <authorList>
            <person name="Mural R.J."/>
            <person name="Li P.W."/>
            <person name="Adams M.D."/>
            <person name="Amanatides P.G."/>
            <person name="Baden-Tillson H."/>
            <person name="Barnstead M."/>
            <person name="Chin S.H."/>
            <person name="Dew I."/>
            <person name="Evans C.A."/>
            <person name="Ferriera S."/>
            <person name="Flanigan M."/>
            <person name="Fosler C."/>
            <person name="Glodek A."/>
            <person name="Gu Z."/>
            <person name="Holt R.A."/>
            <person name="Jennings D."/>
            <person name="Kraft C.L."/>
            <person name="Lu F."/>
            <person name="Nguyen T."/>
            <person name="Nusskern D.R."/>
            <person name="Pfannkoch C.M."/>
            <person name="Sitter C."/>
            <person name="Sutton G.G."/>
            <person name="Venter J.C."/>
            <person name="Wang Z."/>
            <person name="Woodage T."/>
            <person name="Zheng X.H."/>
            <person name="Zhong F."/>
        </authorList>
    </citation>
    <scope>NUCLEOTIDE SEQUENCE [LARGE SCALE GENOMIC DNA]</scope>
    <source>
        <strain>BN</strain>
        <strain evidence="2">Sprague-Dawley</strain>
    </source>
</reference>
<dbReference type="PROSITE" id="PS51257">
    <property type="entry name" value="PROKAR_LIPOPROTEIN"/>
    <property type="match status" value="1"/>
</dbReference>
<proteinExistence type="predicted"/>
<dbReference type="AlphaFoldDB" id="A6KSF9"/>
<dbReference type="EMBL" id="CH474104">
    <property type="protein sequence ID" value="EDL84833.1"/>
    <property type="molecule type" value="Genomic_DNA"/>
</dbReference>
<gene>
    <name evidence="1" type="ORF">rCG_63101</name>
</gene>
<evidence type="ECO:0000313" key="2">
    <source>
        <dbReference type="Proteomes" id="UP000234681"/>
    </source>
</evidence>
<protein>
    <submittedName>
        <fullName evidence="1">RCG63101</fullName>
    </submittedName>
</protein>
<name>A6KSF9_RAT</name>
<organism evidence="1 2">
    <name type="scientific">Rattus norvegicus</name>
    <name type="common">Rat</name>
    <dbReference type="NCBI Taxonomy" id="10116"/>
    <lineage>
        <taxon>Eukaryota</taxon>
        <taxon>Metazoa</taxon>
        <taxon>Chordata</taxon>
        <taxon>Craniata</taxon>
        <taxon>Vertebrata</taxon>
        <taxon>Euteleostomi</taxon>
        <taxon>Mammalia</taxon>
        <taxon>Eutheria</taxon>
        <taxon>Euarchontoglires</taxon>
        <taxon>Glires</taxon>
        <taxon>Rodentia</taxon>
        <taxon>Myomorpha</taxon>
        <taxon>Muroidea</taxon>
        <taxon>Muridae</taxon>
        <taxon>Murinae</taxon>
        <taxon>Rattus</taxon>
    </lineage>
</organism>
<dbReference type="Proteomes" id="UP000234681">
    <property type="component" value="Chromosome 7"/>
</dbReference>
<evidence type="ECO:0000313" key="1">
    <source>
        <dbReference type="EMBL" id="EDL84833.1"/>
    </source>
</evidence>